<gene>
    <name evidence="1" type="ORF">PLEPLA_LOCUS21722</name>
</gene>
<dbReference type="Proteomes" id="UP001153269">
    <property type="component" value="Unassembled WGS sequence"/>
</dbReference>
<sequence>MSPWISGNPPSPPPPPPSCPPPSLLPNCIPLPAQFWHLAILICMYMPSLCGPWASEIDQQCHAVCYRKAGSDTKQTYVHTCTLETWFKGKEKTHIISDSAPTGVDTPERVCSTFKARKTLLTLCSVAQEDFGIRNTDAEVKESATASRSYIIGVAI</sequence>
<comment type="caution">
    <text evidence="1">The sequence shown here is derived from an EMBL/GenBank/DDBJ whole genome shotgun (WGS) entry which is preliminary data.</text>
</comment>
<dbReference type="AlphaFoldDB" id="A0A9N7UP26"/>
<dbReference type="EMBL" id="CADEAL010001580">
    <property type="protein sequence ID" value="CAB1433631.1"/>
    <property type="molecule type" value="Genomic_DNA"/>
</dbReference>
<reference evidence="1" key="1">
    <citation type="submission" date="2020-03" db="EMBL/GenBank/DDBJ databases">
        <authorList>
            <person name="Weist P."/>
        </authorList>
    </citation>
    <scope>NUCLEOTIDE SEQUENCE</scope>
</reference>
<protein>
    <submittedName>
        <fullName evidence="1">Uncharacterized protein</fullName>
    </submittedName>
</protein>
<name>A0A9N7UP26_PLEPL</name>
<organism evidence="1 2">
    <name type="scientific">Pleuronectes platessa</name>
    <name type="common">European plaice</name>
    <dbReference type="NCBI Taxonomy" id="8262"/>
    <lineage>
        <taxon>Eukaryota</taxon>
        <taxon>Metazoa</taxon>
        <taxon>Chordata</taxon>
        <taxon>Craniata</taxon>
        <taxon>Vertebrata</taxon>
        <taxon>Euteleostomi</taxon>
        <taxon>Actinopterygii</taxon>
        <taxon>Neopterygii</taxon>
        <taxon>Teleostei</taxon>
        <taxon>Neoteleostei</taxon>
        <taxon>Acanthomorphata</taxon>
        <taxon>Carangaria</taxon>
        <taxon>Pleuronectiformes</taxon>
        <taxon>Pleuronectoidei</taxon>
        <taxon>Pleuronectidae</taxon>
        <taxon>Pleuronectes</taxon>
    </lineage>
</organism>
<evidence type="ECO:0000313" key="2">
    <source>
        <dbReference type="Proteomes" id="UP001153269"/>
    </source>
</evidence>
<proteinExistence type="predicted"/>
<evidence type="ECO:0000313" key="1">
    <source>
        <dbReference type="EMBL" id="CAB1433631.1"/>
    </source>
</evidence>
<accession>A0A9N7UP26</accession>
<keyword evidence="2" id="KW-1185">Reference proteome</keyword>